<organism evidence="1 2">
    <name type="scientific">Pinibacter soli</name>
    <dbReference type="NCBI Taxonomy" id="3044211"/>
    <lineage>
        <taxon>Bacteria</taxon>
        <taxon>Pseudomonadati</taxon>
        <taxon>Bacteroidota</taxon>
        <taxon>Chitinophagia</taxon>
        <taxon>Chitinophagales</taxon>
        <taxon>Chitinophagaceae</taxon>
        <taxon>Pinibacter</taxon>
    </lineage>
</organism>
<accession>A0ABT6RAA0</accession>
<reference evidence="1 2" key="1">
    <citation type="submission" date="2023-05" db="EMBL/GenBank/DDBJ databases">
        <title>Genome sequence of Pinibacter sp. MAH-24.</title>
        <authorList>
            <person name="Huq M.A."/>
        </authorList>
    </citation>
    <scope>NUCLEOTIDE SEQUENCE [LARGE SCALE GENOMIC DNA]</scope>
    <source>
        <strain evidence="1 2">MAH-24</strain>
    </source>
</reference>
<name>A0ABT6RAA0_9BACT</name>
<dbReference type="RefSeq" id="WP_282333613.1">
    <property type="nucleotide sequence ID" value="NZ_JASBRG010000004.1"/>
</dbReference>
<sequence>MNVTHKTIPITNLAVSIDNPRFETTTNQRDAISTMIEDQAPKLLKLAKDIIDFGLNPAKKICVIPSEKPSGQFTVLEGNRRITILKILSNTNIVDGKHASFIKSIKKLSEAFQKNPIKNVECVIFPDSDSALKWIELEHTGENEGIGVVSWDAQQRARFDKKVKGTTPLALQAIELMHRSEFTPKKIKEALPNLTISNLERLLGDPDVRDLLGIKLQDKVLYSELEEKEVMKGLGKIADDFLFNDYTVYNIDKKKDRKTYLESFTKQDIPSKTKKSTDGPWHLISKSAPKVAEDEKSKAKNKKSAPLPYDRKTLIPRDCVMTINDNRLNSIYRELKNLEVDEFVNATAVLFRVFIELSVDHLIATKKGKVFQGIKKMTPLKEKVEKSIKYFEDSHLIEDDKLKAINVAIQNNHSIFSIDTFNAYIHNRHISPIAKDLKVTWDNIQVFVEKIWEISN</sequence>
<proteinExistence type="predicted"/>
<dbReference type="Proteomes" id="UP001226434">
    <property type="component" value="Unassembled WGS sequence"/>
</dbReference>
<evidence type="ECO:0000313" key="1">
    <source>
        <dbReference type="EMBL" id="MDI3319497.1"/>
    </source>
</evidence>
<keyword evidence="2" id="KW-1185">Reference proteome</keyword>
<evidence type="ECO:0008006" key="3">
    <source>
        <dbReference type="Google" id="ProtNLM"/>
    </source>
</evidence>
<comment type="caution">
    <text evidence="1">The sequence shown here is derived from an EMBL/GenBank/DDBJ whole genome shotgun (WGS) entry which is preliminary data.</text>
</comment>
<protein>
    <recommendedName>
        <fullName evidence="3">ParB/Sulfiredoxin domain-containing protein</fullName>
    </recommendedName>
</protein>
<gene>
    <name evidence="1" type="ORF">QJ048_06915</name>
</gene>
<dbReference type="EMBL" id="JASBRG010000004">
    <property type="protein sequence ID" value="MDI3319497.1"/>
    <property type="molecule type" value="Genomic_DNA"/>
</dbReference>
<evidence type="ECO:0000313" key="2">
    <source>
        <dbReference type="Proteomes" id="UP001226434"/>
    </source>
</evidence>